<dbReference type="AlphaFoldDB" id="A0A232F3B2"/>
<dbReference type="PANTHER" id="PTHR46177:SF1">
    <property type="entry name" value="INTEGRASE CATALYTIC DOMAIN-CONTAINING PROTEIN"/>
    <property type="match status" value="1"/>
</dbReference>
<dbReference type="EMBL" id="NNAY01001092">
    <property type="protein sequence ID" value="OXU25165.1"/>
    <property type="molecule type" value="Genomic_DNA"/>
</dbReference>
<dbReference type="Pfam" id="PF24764">
    <property type="entry name" value="rva_4"/>
    <property type="match status" value="1"/>
</dbReference>
<dbReference type="PANTHER" id="PTHR46177">
    <property type="entry name" value="INTEGRASE CATALYTIC DOMAIN-CONTAINING PROTEIN"/>
    <property type="match status" value="1"/>
</dbReference>
<comment type="caution">
    <text evidence="2">The sequence shown here is derived from an EMBL/GenBank/DDBJ whole genome shotgun (WGS) entry which is preliminary data.</text>
</comment>
<evidence type="ECO:0000259" key="1">
    <source>
        <dbReference type="Pfam" id="PF24764"/>
    </source>
</evidence>
<dbReference type="InterPro" id="IPR058913">
    <property type="entry name" value="Integrase_dom_put"/>
</dbReference>
<name>A0A232F3B2_9HYME</name>
<proteinExistence type="predicted"/>
<accession>A0A232F3B2</accession>
<reference evidence="2 3" key="1">
    <citation type="journal article" date="2017" name="Curr. Biol.">
        <title>The Evolution of Venom by Co-option of Single-Copy Genes.</title>
        <authorList>
            <person name="Martinson E.O."/>
            <person name="Mrinalini"/>
            <person name="Kelkar Y.D."/>
            <person name="Chang C.H."/>
            <person name="Werren J.H."/>
        </authorList>
    </citation>
    <scope>NUCLEOTIDE SEQUENCE [LARGE SCALE GENOMIC DNA]</scope>
    <source>
        <strain evidence="2 3">Alberta</strain>
        <tissue evidence="2">Whole body</tissue>
    </source>
</reference>
<evidence type="ECO:0000313" key="2">
    <source>
        <dbReference type="EMBL" id="OXU25165.1"/>
    </source>
</evidence>
<dbReference type="OrthoDB" id="7689536at2759"/>
<dbReference type="Proteomes" id="UP000215335">
    <property type="component" value="Unassembled WGS sequence"/>
</dbReference>
<keyword evidence="3" id="KW-1185">Reference proteome</keyword>
<gene>
    <name evidence="2" type="ORF">TSAR_012821</name>
</gene>
<evidence type="ECO:0000313" key="3">
    <source>
        <dbReference type="Proteomes" id="UP000215335"/>
    </source>
</evidence>
<dbReference type="STRING" id="543379.A0A232F3B2"/>
<protein>
    <recommendedName>
        <fullName evidence="1">Integrase core domain-containing protein</fullName>
    </recommendedName>
</protein>
<organism evidence="2 3">
    <name type="scientific">Trichomalopsis sarcophagae</name>
    <dbReference type="NCBI Taxonomy" id="543379"/>
    <lineage>
        <taxon>Eukaryota</taxon>
        <taxon>Metazoa</taxon>
        <taxon>Ecdysozoa</taxon>
        <taxon>Arthropoda</taxon>
        <taxon>Hexapoda</taxon>
        <taxon>Insecta</taxon>
        <taxon>Pterygota</taxon>
        <taxon>Neoptera</taxon>
        <taxon>Endopterygota</taxon>
        <taxon>Hymenoptera</taxon>
        <taxon>Apocrita</taxon>
        <taxon>Proctotrupomorpha</taxon>
        <taxon>Chalcidoidea</taxon>
        <taxon>Pteromalidae</taxon>
        <taxon>Pteromalinae</taxon>
        <taxon>Trichomalopsis</taxon>
    </lineage>
</organism>
<sequence>MWLEVGTTNKNPKVIAHYFLNTVEKYRCLPTIVRSDKGTENVLIESLQICLRREHDDKFDGEMSYIKGKSVHN</sequence>
<feature type="domain" description="Integrase core" evidence="1">
    <location>
        <begin position="2"/>
        <end position="73"/>
    </location>
</feature>